<name>A0ABP0KA83_9DINO</name>
<organism evidence="1 2">
    <name type="scientific">Durusdinium trenchii</name>
    <dbReference type="NCBI Taxonomy" id="1381693"/>
    <lineage>
        <taxon>Eukaryota</taxon>
        <taxon>Sar</taxon>
        <taxon>Alveolata</taxon>
        <taxon>Dinophyceae</taxon>
        <taxon>Suessiales</taxon>
        <taxon>Symbiodiniaceae</taxon>
        <taxon>Durusdinium</taxon>
    </lineage>
</organism>
<evidence type="ECO:0000313" key="1">
    <source>
        <dbReference type="EMBL" id="CAK9023695.1"/>
    </source>
</evidence>
<evidence type="ECO:0000313" key="2">
    <source>
        <dbReference type="Proteomes" id="UP001642484"/>
    </source>
</evidence>
<proteinExistence type="predicted"/>
<gene>
    <name evidence="1" type="ORF">CCMP2556_LOCUS15316</name>
</gene>
<reference evidence="1 2" key="1">
    <citation type="submission" date="2024-02" db="EMBL/GenBank/DDBJ databases">
        <authorList>
            <person name="Chen Y."/>
            <person name="Shah S."/>
            <person name="Dougan E. K."/>
            <person name="Thang M."/>
            <person name="Chan C."/>
        </authorList>
    </citation>
    <scope>NUCLEOTIDE SEQUENCE [LARGE SCALE GENOMIC DNA]</scope>
</reference>
<comment type="caution">
    <text evidence="1">The sequence shown here is derived from an EMBL/GenBank/DDBJ whole genome shotgun (WGS) entry which is preliminary data.</text>
</comment>
<dbReference type="EMBL" id="CAXAMN010008002">
    <property type="protein sequence ID" value="CAK9023695.1"/>
    <property type="molecule type" value="Genomic_DNA"/>
</dbReference>
<dbReference type="Proteomes" id="UP001642484">
    <property type="component" value="Unassembled WGS sequence"/>
</dbReference>
<sequence length="382" mass="42574">MLPRLTSISEVSQIQSLVTALADRGTEWKTHLKQVRHVKHGREQEEFAFQKRAGQPRVLRSSQEPWGLVGMSQREHTQCLVGSRLLQFTIILVLDCIAAATSCLVEHPDEPYDDASLASIWRLRVLRAMLALLPMRKLRVWQGQFGAKSPKPTALMVHGLRTLENRLEEQRSFEMPATRSIGRTVEGTFATSELKEYPPRLCLGIAHAVVDSFKEASAGGPDPEEIELGGDAFLETVTRPDFGGRRISTRPQPGDKVKLSKAYKQFDGEDGCLKPGQIGTLVEDDRTSCPFLVEGPNGCSHWYNDGALVVVNKEDKELLTPLGDMFEGVALLRFPVCEGHWYCELEVSKLGKCKPRSSLHDKMYHDVSGLLIFAYDTAGLDC</sequence>
<keyword evidence="2" id="KW-1185">Reference proteome</keyword>
<protein>
    <submittedName>
        <fullName evidence="1">Uncharacterized protein</fullName>
    </submittedName>
</protein>
<accession>A0ABP0KA83</accession>